<dbReference type="NCBIfam" id="TIGR00112">
    <property type="entry name" value="proC"/>
    <property type="match status" value="1"/>
</dbReference>
<dbReference type="Proteomes" id="UP001303532">
    <property type="component" value="Chromosome"/>
</dbReference>
<feature type="domain" description="Pyrroline-5-carboxylate reductase dimerisation" evidence="5">
    <location>
        <begin position="161"/>
        <end position="265"/>
    </location>
</feature>
<organism evidence="6 7">
    <name type="scientific">Sporosarcina jeotgali</name>
    <dbReference type="NCBI Taxonomy" id="3020056"/>
    <lineage>
        <taxon>Bacteria</taxon>
        <taxon>Bacillati</taxon>
        <taxon>Bacillota</taxon>
        <taxon>Bacilli</taxon>
        <taxon>Bacillales</taxon>
        <taxon>Caryophanaceae</taxon>
        <taxon>Sporosarcina</taxon>
    </lineage>
</organism>
<keyword evidence="2" id="KW-0028">Amino-acid biosynthesis</keyword>
<proteinExistence type="inferred from homology"/>
<evidence type="ECO:0000313" key="6">
    <source>
        <dbReference type="EMBL" id="WOV85623.1"/>
    </source>
</evidence>
<keyword evidence="7" id="KW-1185">Reference proteome</keyword>
<evidence type="ECO:0000259" key="5">
    <source>
        <dbReference type="Pfam" id="PF14748"/>
    </source>
</evidence>
<dbReference type="RefSeq" id="WP_323693221.1">
    <property type="nucleotide sequence ID" value="NZ_CP116341.1"/>
</dbReference>
<dbReference type="InterPro" id="IPR000304">
    <property type="entry name" value="Pyrroline-COOH_reductase"/>
</dbReference>
<comment type="subcellular location">
    <subcellularLocation>
        <location evidence="2">Cytoplasm</location>
    </subcellularLocation>
</comment>
<protein>
    <recommendedName>
        <fullName evidence="2 3">Pyrroline-5-carboxylate reductase</fullName>
        <shortName evidence="2">P5C reductase</shortName>
        <shortName evidence="2">P5CR</shortName>
        <ecNumber evidence="2 3">1.5.1.2</ecNumber>
    </recommendedName>
    <alternativeName>
        <fullName evidence="2">PCA reductase</fullName>
    </alternativeName>
</protein>
<reference evidence="6 7" key="1">
    <citation type="submission" date="2023-01" db="EMBL/GenBank/DDBJ databases">
        <title>Sporosarcina sp. nov., isolated from Korean tranditional fermented seafood 'Jeotgal'.</title>
        <authorList>
            <person name="Yang A.-I."/>
        </authorList>
    </citation>
    <scope>NUCLEOTIDE SEQUENCE [LARGE SCALE GENOMIC DNA]</scope>
    <source>
        <strain evidence="6 7">B2O-1</strain>
    </source>
</reference>
<dbReference type="InterPro" id="IPR028939">
    <property type="entry name" value="P5C_Rdtase_cat_N"/>
</dbReference>
<keyword evidence="2" id="KW-0963">Cytoplasm</keyword>
<dbReference type="Pfam" id="PF03807">
    <property type="entry name" value="F420_oxidored"/>
    <property type="match status" value="1"/>
</dbReference>
<dbReference type="EMBL" id="CP116341">
    <property type="protein sequence ID" value="WOV85623.1"/>
    <property type="molecule type" value="Genomic_DNA"/>
</dbReference>
<comment type="function">
    <text evidence="2">Catalyzes the reduction of 1-pyrroline-5-carboxylate (PCA) to L-proline.</text>
</comment>
<evidence type="ECO:0000259" key="4">
    <source>
        <dbReference type="Pfam" id="PF03807"/>
    </source>
</evidence>
<gene>
    <name evidence="2 6" type="primary">proC</name>
    <name evidence="6" type="ORF">PGH26_06720</name>
</gene>
<evidence type="ECO:0000256" key="2">
    <source>
        <dbReference type="HAMAP-Rule" id="MF_01925"/>
    </source>
</evidence>
<dbReference type="PANTHER" id="PTHR11645:SF49">
    <property type="entry name" value="PYRROLINE-5-CARBOXYLATE REDUCTASE 1"/>
    <property type="match status" value="1"/>
</dbReference>
<keyword evidence="2" id="KW-0641">Proline biosynthesis</keyword>
<keyword evidence="2" id="KW-0521">NADP</keyword>
<evidence type="ECO:0000256" key="1">
    <source>
        <dbReference type="ARBA" id="ARBA00005525"/>
    </source>
</evidence>
<dbReference type="HAMAP" id="MF_01925">
    <property type="entry name" value="P5C_reductase"/>
    <property type="match status" value="1"/>
</dbReference>
<comment type="catalytic activity">
    <reaction evidence="2">
        <text>L-proline + NAD(+) = (S)-1-pyrroline-5-carboxylate + NADH + 2 H(+)</text>
        <dbReference type="Rhea" id="RHEA:14105"/>
        <dbReference type="ChEBI" id="CHEBI:15378"/>
        <dbReference type="ChEBI" id="CHEBI:17388"/>
        <dbReference type="ChEBI" id="CHEBI:57540"/>
        <dbReference type="ChEBI" id="CHEBI:57945"/>
        <dbReference type="ChEBI" id="CHEBI:60039"/>
        <dbReference type="EC" id="1.5.1.2"/>
    </reaction>
</comment>
<dbReference type="GO" id="GO:0004735">
    <property type="term" value="F:pyrroline-5-carboxylate reductase activity"/>
    <property type="evidence" value="ECO:0007669"/>
    <property type="project" value="UniProtKB-EC"/>
</dbReference>
<sequence length="277" mass="29086">MEKIVFVGAGSMAEAVISGICKQGTINPSHIYVMNRADESRLQLLKSTYGISLVSADKSELTSADLIVMATKPKDVYTVMEQISPFINEHAAILSVLAGISIATIESGLGKHAIARSMPNTSAAIGKSATGVAFNCSVTSEVKQEILTLLSSIGIVAEVEEDDLHAVTALSGSGPAYIYYLAEALETAAMHAGIDQPTARNLIIQTIEGAASMLRQTNEEPAALRENVTSPGGTTEAGLRALTAGGFHEAVFSCIQHAEKRSRELGSDTFKESPSSS</sequence>
<keyword evidence="2 6" id="KW-0560">Oxidoreductase</keyword>
<comment type="similarity">
    <text evidence="1 2">Belongs to the pyrroline-5-carboxylate reductase family.</text>
</comment>
<dbReference type="Gene3D" id="1.10.3730.10">
    <property type="entry name" value="ProC C-terminal domain-like"/>
    <property type="match status" value="1"/>
</dbReference>
<dbReference type="SUPFAM" id="SSF51735">
    <property type="entry name" value="NAD(P)-binding Rossmann-fold domains"/>
    <property type="match status" value="1"/>
</dbReference>
<comment type="pathway">
    <text evidence="2">Amino-acid biosynthesis; L-proline biosynthesis; L-proline from L-glutamate 5-semialdehyde: step 1/1.</text>
</comment>
<dbReference type="InterPro" id="IPR008927">
    <property type="entry name" value="6-PGluconate_DH-like_C_sf"/>
</dbReference>
<feature type="domain" description="Pyrroline-5-carboxylate reductase catalytic N-terminal" evidence="4">
    <location>
        <begin position="3"/>
        <end position="99"/>
    </location>
</feature>
<evidence type="ECO:0000256" key="3">
    <source>
        <dbReference type="NCBIfam" id="TIGR00112"/>
    </source>
</evidence>
<dbReference type="PANTHER" id="PTHR11645">
    <property type="entry name" value="PYRROLINE-5-CARBOXYLATE REDUCTASE"/>
    <property type="match status" value="1"/>
</dbReference>
<dbReference type="InterPro" id="IPR029036">
    <property type="entry name" value="P5CR_dimer"/>
</dbReference>
<dbReference type="PIRSF" id="PIRSF000193">
    <property type="entry name" value="Pyrrol-5-carb_rd"/>
    <property type="match status" value="1"/>
</dbReference>
<dbReference type="Gene3D" id="3.40.50.720">
    <property type="entry name" value="NAD(P)-binding Rossmann-like Domain"/>
    <property type="match status" value="1"/>
</dbReference>
<name>A0ABZ0L0J3_9BACL</name>
<evidence type="ECO:0000313" key="7">
    <source>
        <dbReference type="Proteomes" id="UP001303532"/>
    </source>
</evidence>
<dbReference type="Pfam" id="PF14748">
    <property type="entry name" value="P5CR_dimer"/>
    <property type="match status" value="1"/>
</dbReference>
<accession>A0ABZ0L0J3</accession>
<comment type="catalytic activity">
    <reaction evidence="2">
        <text>L-proline + NADP(+) = (S)-1-pyrroline-5-carboxylate + NADPH + 2 H(+)</text>
        <dbReference type="Rhea" id="RHEA:14109"/>
        <dbReference type="ChEBI" id="CHEBI:15378"/>
        <dbReference type="ChEBI" id="CHEBI:17388"/>
        <dbReference type="ChEBI" id="CHEBI:57783"/>
        <dbReference type="ChEBI" id="CHEBI:58349"/>
        <dbReference type="ChEBI" id="CHEBI:60039"/>
        <dbReference type="EC" id="1.5.1.2"/>
    </reaction>
</comment>
<dbReference type="EC" id="1.5.1.2" evidence="2 3"/>
<dbReference type="SUPFAM" id="SSF48179">
    <property type="entry name" value="6-phosphogluconate dehydrogenase C-terminal domain-like"/>
    <property type="match status" value="1"/>
</dbReference>
<dbReference type="InterPro" id="IPR036291">
    <property type="entry name" value="NAD(P)-bd_dom_sf"/>
</dbReference>